<proteinExistence type="predicted"/>
<sequence>MASKRRNMFHKNKTQETTEKVTQVEDGGQAPKHVLGEQEAGGDGNSAAVPPRVPLKKANSRLGSKNPEQEKTYQVPTGFRNRVTGNKGAVLKALGCQGWVEESSGVVSSDPEEGIVLSTKDALIRMAHRDLSSVEGHQVSFGVSIAEPPPTSRPHLRKHKGRSAEVVIRKGPVSVVSCSEFVGPNRFRVIAILSGAVWVHVTTLDYDPDGTCKDEDGHVYLESLMWAKKAALYCSGDLTGGLVHFTQLPASIDLKNKHTLERSNLRKCPPTSMLTHTLPERCDSLKLIGLCSKEAPEAQKNHMRDKGIESNAIPLIDAVKKGISESKVLWRYLADKSWT</sequence>
<dbReference type="Proteomes" id="UP001558652">
    <property type="component" value="Unassembled WGS sequence"/>
</dbReference>
<evidence type="ECO:0000256" key="1">
    <source>
        <dbReference type="SAM" id="MobiDB-lite"/>
    </source>
</evidence>
<organism evidence="2 3">
    <name type="scientific">Ranatra chinensis</name>
    <dbReference type="NCBI Taxonomy" id="642074"/>
    <lineage>
        <taxon>Eukaryota</taxon>
        <taxon>Metazoa</taxon>
        <taxon>Ecdysozoa</taxon>
        <taxon>Arthropoda</taxon>
        <taxon>Hexapoda</taxon>
        <taxon>Insecta</taxon>
        <taxon>Pterygota</taxon>
        <taxon>Neoptera</taxon>
        <taxon>Paraneoptera</taxon>
        <taxon>Hemiptera</taxon>
        <taxon>Heteroptera</taxon>
        <taxon>Panheteroptera</taxon>
        <taxon>Nepomorpha</taxon>
        <taxon>Nepidae</taxon>
        <taxon>Ranatrinae</taxon>
        <taxon>Ranatra</taxon>
    </lineage>
</organism>
<feature type="region of interest" description="Disordered" evidence="1">
    <location>
        <begin position="143"/>
        <end position="162"/>
    </location>
</feature>
<name>A0ABD0YWR7_9HEMI</name>
<keyword evidence="3" id="KW-1185">Reference proteome</keyword>
<accession>A0ABD0YWR7</accession>
<dbReference type="AlphaFoldDB" id="A0ABD0YWR7"/>
<evidence type="ECO:0000313" key="2">
    <source>
        <dbReference type="EMBL" id="KAL1124268.1"/>
    </source>
</evidence>
<feature type="compositionally biased region" description="Basic residues" evidence="1">
    <location>
        <begin position="1"/>
        <end position="12"/>
    </location>
</feature>
<reference evidence="2 3" key="1">
    <citation type="submission" date="2024-07" db="EMBL/GenBank/DDBJ databases">
        <title>Chromosome-level genome assembly of the water stick insect Ranatra chinensis (Heteroptera: Nepidae).</title>
        <authorList>
            <person name="Liu X."/>
        </authorList>
    </citation>
    <scope>NUCLEOTIDE SEQUENCE [LARGE SCALE GENOMIC DNA]</scope>
    <source>
        <strain evidence="2">Cailab_2021Rc</strain>
        <tissue evidence="2">Muscle</tissue>
    </source>
</reference>
<feature type="region of interest" description="Disordered" evidence="1">
    <location>
        <begin position="1"/>
        <end position="52"/>
    </location>
</feature>
<dbReference type="EMBL" id="JBFDAA010000011">
    <property type="protein sequence ID" value="KAL1124268.1"/>
    <property type="molecule type" value="Genomic_DNA"/>
</dbReference>
<protein>
    <submittedName>
        <fullName evidence="2">Uncharacterized protein</fullName>
    </submittedName>
</protein>
<comment type="caution">
    <text evidence="2">The sequence shown here is derived from an EMBL/GenBank/DDBJ whole genome shotgun (WGS) entry which is preliminary data.</text>
</comment>
<evidence type="ECO:0000313" key="3">
    <source>
        <dbReference type="Proteomes" id="UP001558652"/>
    </source>
</evidence>
<feature type="compositionally biased region" description="Basic and acidic residues" evidence="1">
    <location>
        <begin position="13"/>
        <end position="23"/>
    </location>
</feature>
<gene>
    <name evidence="2" type="ORF">AAG570_002038</name>
</gene>